<evidence type="ECO:0008006" key="4">
    <source>
        <dbReference type="Google" id="ProtNLM"/>
    </source>
</evidence>
<dbReference type="RefSeq" id="WP_090686506.1">
    <property type="nucleotide sequence ID" value="NZ_CADERL010000004.1"/>
</dbReference>
<keyword evidence="1" id="KW-0732">Signal</keyword>
<feature type="chain" id="PRO_5011540539" description="Lipoprotein" evidence="1">
    <location>
        <begin position="22"/>
        <end position="156"/>
    </location>
</feature>
<name>A0A1G8C150_9BURK</name>
<reference evidence="2 3" key="1">
    <citation type="submission" date="2016-10" db="EMBL/GenBank/DDBJ databases">
        <authorList>
            <person name="de Groot N.N."/>
        </authorList>
    </citation>
    <scope>NUCLEOTIDE SEQUENCE [LARGE SCALE GENOMIC DNA]</scope>
    <source>
        <strain evidence="2 3">LMG 2247</strain>
    </source>
</reference>
<dbReference type="EMBL" id="FNCJ01000009">
    <property type="protein sequence ID" value="SDH39182.1"/>
    <property type="molecule type" value="Genomic_DNA"/>
</dbReference>
<evidence type="ECO:0000313" key="2">
    <source>
        <dbReference type="EMBL" id="SDH39182.1"/>
    </source>
</evidence>
<sequence length="156" mass="16693">MKTTLAAALAVLAALTLTACASSADKEAQRDNDFARSERLLEAAQTDATATCRDQAQCDQAWQLTKDYVAQHSEEPVVRSDAVAIESDVPGRSGHAVYSANRAAHGAGATITLYAQCRGMYGPDRTMGSDYDECVKKIVATQNGFVPFLDQHLSAH</sequence>
<evidence type="ECO:0000256" key="1">
    <source>
        <dbReference type="SAM" id="SignalP"/>
    </source>
</evidence>
<protein>
    <recommendedName>
        <fullName evidence="4">Lipoprotein</fullName>
    </recommendedName>
</protein>
<evidence type="ECO:0000313" key="3">
    <source>
        <dbReference type="Proteomes" id="UP000199706"/>
    </source>
</evidence>
<organism evidence="2 3">
    <name type="scientific">Paraburkholderia phenazinium</name>
    <dbReference type="NCBI Taxonomy" id="60549"/>
    <lineage>
        <taxon>Bacteria</taxon>
        <taxon>Pseudomonadati</taxon>
        <taxon>Pseudomonadota</taxon>
        <taxon>Betaproteobacteria</taxon>
        <taxon>Burkholderiales</taxon>
        <taxon>Burkholderiaceae</taxon>
        <taxon>Paraburkholderia</taxon>
    </lineage>
</organism>
<dbReference type="PROSITE" id="PS51257">
    <property type="entry name" value="PROKAR_LIPOPROTEIN"/>
    <property type="match status" value="1"/>
</dbReference>
<feature type="signal peptide" evidence="1">
    <location>
        <begin position="1"/>
        <end position="21"/>
    </location>
</feature>
<gene>
    <name evidence="2" type="ORF">SAMN05216466_109232</name>
</gene>
<dbReference type="OrthoDB" id="9003270at2"/>
<dbReference type="AlphaFoldDB" id="A0A1G8C150"/>
<dbReference type="Proteomes" id="UP000199706">
    <property type="component" value="Unassembled WGS sequence"/>
</dbReference>
<accession>A0A1G8C150</accession>
<proteinExistence type="predicted"/>